<dbReference type="GO" id="GO:0019645">
    <property type="term" value="P:anaerobic electron transport chain"/>
    <property type="evidence" value="ECO:0007669"/>
    <property type="project" value="InterPro"/>
</dbReference>
<keyword evidence="2" id="KW-0560">Oxidoreductase</keyword>
<sequence length="290" mass="31371">MHPAPSVIFFSTFSGLGFGLMAFLGLGLPDVTGWVAFTFWFIAYACSVGGLLASLFHLANPKNARKALSQWRSSWLSREGIAAIATLLTAAPYAIGRIFFDTAWQPLGYATAALALFTVFTTAMIYTQLRTVPRWNTPFTPALFLAYSLSGGALLAGQPIPAALLLLVTGALQIAYWWQGDAAERDPESTVETATGLGRIGATRLFEPPHQGDNYLLREMAYRIARKHAVKLRALALILGAALPAGLLLVFSATHLVALVAVLSHITGLLAARWLFFAEARHVQSLYYGL</sequence>
<proteinExistence type="predicted"/>
<keyword evidence="1" id="KW-1133">Transmembrane helix</keyword>
<feature type="transmembrane region" description="Helical" evidence="1">
    <location>
        <begin position="257"/>
        <end position="276"/>
    </location>
</feature>
<evidence type="ECO:0000256" key="1">
    <source>
        <dbReference type="SAM" id="Phobius"/>
    </source>
</evidence>
<dbReference type="RefSeq" id="WP_317624778.1">
    <property type="nucleotide sequence ID" value="NZ_JANFFA010000001.1"/>
</dbReference>
<dbReference type="Pfam" id="PF04976">
    <property type="entry name" value="DmsC"/>
    <property type="match status" value="1"/>
</dbReference>
<reference evidence="2" key="1">
    <citation type="submission" date="2022-07" db="EMBL/GenBank/DDBJ databases">
        <authorList>
            <person name="Otstavnykh N."/>
            <person name="Isaeva M."/>
            <person name="Bystritskaya E."/>
        </authorList>
    </citation>
    <scope>NUCLEOTIDE SEQUENCE</scope>
    <source>
        <strain evidence="2">10Alg 79</strain>
    </source>
</reference>
<dbReference type="Proteomes" id="UP001227162">
    <property type="component" value="Unassembled WGS sequence"/>
</dbReference>
<dbReference type="AlphaFoldDB" id="A0AAJ1U516"/>
<organism evidence="2 3">
    <name type="scientific">Rhodalgimonas zhirmunskyi</name>
    <dbReference type="NCBI Taxonomy" id="2964767"/>
    <lineage>
        <taxon>Bacteria</taxon>
        <taxon>Pseudomonadati</taxon>
        <taxon>Pseudomonadota</taxon>
        <taxon>Alphaproteobacteria</taxon>
        <taxon>Rhodobacterales</taxon>
        <taxon>Roseobacteraceae</taxon>
        <taxon>Rhodalgimonas</taxon>
    </lineage>
</organism>
<feature type="transmembrane region" description="Helical" evidence="1">
    <location>
        <begin position="34"/>
        <end position="59"/>
    </location>
</feature>
<protein>
    <submittedName>
        <fullName evidence="2">Dimethyl sulfoxide reductase anchor subunit</fullName>
        <ecNumber evidence="2">1.8.5.3</ecNumber>
    </submittedName>
</protein>
<feature type="transmembrane region" description="Helical" evidence="1">
    <location>
        <begin position="7"/>
        <end position="28"/>
    </location>
</feature>
<reference evidence="2" key="2">
    <citation type="submission" date="2023-04" db="EMBL/GenBank/DDBJ databases">
        <title>'Rhodoalgimonas zhirmunskyi' gen. nov., isolated from a red alga.</title>
        <authorList>
            <person name="Nedashkovskaya O.I."/>
            <person name="Otstavnykh N.Y."/>
            <person name="Bystritskaya E.P."/>
            <person name="Balabanova L.A."/>
            <person name="Isaeva M.P."/>
        </authorList>
    </citation>
    <scope>NUCLEOTIDE SEQUENCE</scope>
    <source>
        <strain evidence="2">10Alg 79</strain>
    </source>
</reference>
<accession>A0AAJ1U516</accession>
<evidence type="ECO:0000313" key="2">
    <source>
        <dbReference type="EMBL" id="MDQ2093179.1"/>
    </source>
</evidence>
<dbReference type="PANTHER" id="PTHR38095:SF1">
    <property type="entry name" value="ANAEROBIC DIMETHYL SULFOXIDE REDUCTASE CHAIN YNFH"/>
    <property type="match status" value="1"/>
</dbReference>
<evidence type="ECO:0000313" key="3">
    <source>
        <dbReference type="Proteomes" id="UP001227162"/>
    </source>
</evidence>
<dbReference type="EC" id="1.8.5.3" evidence="2"/>
<dbReference type="PANTHER" id="PTHR38095">
    <property type="entry name" value="ANAEROBIC DIMETHYL SULFOXIDE REDUCTASE CHAIN YNFH"/>
    <property type="match status" value="1"/>
</dbReference>
<dbReference type="GO" id="GO:0009390">
    <property type="term" value="C:dimethyl sulfoxide reductase complex"/>
    <property type="evidence" value="ECO:0007669"/>
    <property type="project" value="TreeGrafter"/>
</dbReference>
<comment type="caution">
    <text evidence="2">The sequence shown here is derived from an EMBL/GenBank/DDBJ whole genome shotgun (WGS) entry which is preliminary data.</text>
</comment>
<feature type="transmembrane region" description="Helical" evidence="1">
    <location>
        <begin position="106"/>
        <end position="126"/>
    </location>
</feature>
<gene>
    <name evidence="2" type="ORF">NOI20_03575</name>
</gene>
<keyword evidence="3" id="KW-1185">Reference proteome</keyword>
<feature type="transmembrane region" description="Helical" evidence="1">
    <location>
        <begin position="232"/>
        <end position="251"/>
    </location>
</feature>
<keyword evidence="1" id="KW-0472">Membrane</keyword>
<dbReference type="GO" id="GO:0009389">
    <property type="term" value="F:dimethyl sulfoxide reductase activity"/>
    <property type="evidence" value="ECO:0007669"/>
    <property type="project" value="TreeGrafter"/>
</dbReference>
<dbReference type="EMBL" id="JANFFA010000001">
    <property type="protein sequence ID" value="MDQ2093179.1"/>
    <property type="molecule type" value="Genomic_DNA"/>
</dbReference>
<name>A0AAJ1U516_9RHOB</name>
<keyword evidence="1" id="KW-0812">Transmembrane</keyword>
<dbReference type="GO" id="GO:0005886">
    <property type="term" value="C:plasma membrane"/>
    <property type="evidence" value="ECO:0007669"/>
    <property type="project" value="TreeGrafter"/>
</dbReference>
<feature type="transmembrane region" description="Helical" evidence="1">
    <location>
        <begin position="138"/>
        <end position="156"/>
    </location>
</feature>
<dbReference type="InterPro" id="IPR007059">
    <property type="entry name" value="DmsC"/>
</dbReference>